<dbReference type="Proteomes" id="UP000002730">
    <property type="component" value="Chromosome"/>
</dbReference>
<organism evidence="1 2">
    <name type="scientific">Clostridium cellulovorans (strain ATCC 35296 / DSM 3052 / OCM 3 / 743B)</name>
    <dbReference type="NCBI Taxonomy" id="573061"/>
    <lineage>
        <taxon>Bacteria</taxon>
        <taxon>Bacillati</taxon>
        <taxon>Bacillota</taxon>
        <taxon>Clostridia</taxon>
        <taxon>Eubacteriales</taxon>
        <taxon>Clostridiaceae</taxon>
        <taxon>Clostridium</taxon>
    </lineage>
</organism>
<evidence type="ECO:0008006" key="3">
    <source>
        <dbReference type="Google" id="ProtNLM"/>
    </source>
</evidence>
<evidence type="ECO:0000313" key="2">
    <source>
        <dbReference type="Proteomes" id="UP000002730"/>
    </source>
</evidence>
<keyword evidence="2" id="KW-1185">Reference proteome</keyword>
<dbReference type="OrthoDB" id="1690493at2"/>
<evidence type="ECO:0000313" key="1">
    <source>
        <dbReference type="EMBL" id="ADL50000.1"/>
    </source>
</evidence>
<name>D9SPF1_CLOC7</name>
<dbReference type="AlphaFoldDB" id="D9SPF1"/>
<accession>D9SPF1</accession>
<dbReference type="STRING" id="573061.Clocel_0216"/>
<gene>
    <name evidence="1" type="ordered locus">Clocel_0216</name>
</gene>
<dbReference type="KEGG" id="ccb:Clocel_0216"/>
<dbReference type="RefSeq" id="WP_010075238.1">
    <property type="nucleotide sequence ID" value="NC_014393.1"/>
</dbReference>
<protein>
    <recommendedName>
        <fullName evidence="3">Chloramphenicol resistance protein</fullName>
    </recommendedName>
</protein>
<proteinExistence type="predicted"/>
<dbReference type="eggNOG" id="ENOG5032TS2">
    <property type="taxonomic scope" value="Bacteria"/>
</dbReference>
<dbReference type="HOGENOM" id="CLU_144705_0_0_9"/>
<reference evidence="1 2" key="1">
    <citation type="submission" date="2010-08" db="EMBL/GenBank/DDBJ databases">
        <title>Complete sequence of Clostridium cellulovorans 743B.</title>
        <authorList>
            <consortium name="US DOE Joint Genome Institute"/>
            <person name="Lucas S."/>
            <person name="Copeland A."/>
            <person name="Lapidus A."/>
            <person name="Cheng J.-F."/>
            <person name="Bruce D."/>
            <person name="Goodwin L."/>
            <person name="Pitluck S."/>
            <person name="Chertkov O."/>
            <person name="Detter J.C."/>
            <person name="Han C."/>
            <person name="Tapia R."/>
            <person name="Land M."/>
            <person name="Hauser L."/>
            <person name="Chang Y.-J."/>
            <person name="Jeffries C."/>
            <person name="Kyrpides N."/>
            <person name="Ivanova N."/>
            <person name="Mikhailova N."/>
            <person name="Hemme C.L."/>
            <person name="Woyke T."/>
        </authorList>
    </citation>
    <scope>NUCLEOTIDE SEQUENCE [LARGE SCALE GENOMIC DNA]</scope>
    <source>
        <strain evidence="2">ATCC 35296 / DSM 3052 / OCM 3 / 743B</strain>
    </source>
</reference>
<dbReference type="EMBL" id="CP002160">
    <property type="protein sequence ID" value="ADL50000.1"/>
    <property type="molecule type" value="Genomic_DNA"/>
</dbReference>
<sequence length="145" mass="16445">MIIKAIKDYISTCSYLQEFEAAICAVVGSGTSNSELYAIEVVKAEPILKKYMNGDSLRQCHFTFCSKESYGIDVLRSIESSSFYDDFENWIEEENRKGNLPSLTGNYIPVEIKVISSGYAFPVSQDKSRYQIELILNYYKKQGGN</sequence>